<dbReference type="PANTHER" id="PTHR34039:SF1">
    <property type="entry name" value="UPF0102 PROTEIN YRAN"/>
    <property type="match status" value="1"/>
</dbReference>
<gene>
    <name evidence="4" type="ORF">CAL25_03100</name>
</gene>
<accession>A0A261U3G8</accession>
<dbReference type="Gene3D" id="3.40.1350.10">
    <property type="match status" value="1"/>
</dbReference>
<dbReference type="HAMAP" id="MF_00048">
    <property type="entry name" value="UPF0102"/>
    <property type="match status" value="1"/>
</dbReference>
<dbReference type="AlphaFoldDB" id="A0A261U3G8"/>
<name>A0A261U3G8_9BORD</name>
<reference evidence="4 5" key="1">
    <citation type="submission" date="2017-05" db="EMBL/GenBank/DDBJ databases">
        <title>Complete and WGS of Bordetella genogroups.</title>
        <authorList>
            <person name="Spilker T."/>
            <person name="LiPuma J."/>
        </authorList>
    </citation>
    <scope>NUCLEOTIDE SEQUENCE [LARGE SCALE GENOMIC DNA]</scope>
    <source>
        <strain evidence="4 5">AU10456</strain>
    </source>
</reference>
<feature type="compositionally biased region" description="Low complexity" evidence="3">
    <location>
        <begin position="8"/>
        <end position="24"/>
    </location>
</feature>
<comment type="caution">
    <text evidence="4">The sequence shown here is derived from an EMBL/GenBank/DDBJ whole genome shotgun (WGS) entry which is preliminary data.</text>
</comment>
<evidence type="ECO:0000313" key="5">
    <source>
        <dbReference type="Proteomes" id="UP000216913"/>
    </source>
</evidence>
<keyword evidence="5" id="KW-1185">Reference proteome</keyword>
<dbReference type="Pfam" id="PF02021">
    <property type="entry name" value="UPF0102"/>
    <property type="match status" value="1"/>
</dbReference>
<sequence>MRAPHDPPSAAAPSPDPSDNAPFALAREIRERGPRKRARRARPVARTAHLTGRAMEDRALAWLQAHGLKLVARNVRGRRGEIDLVMRDGATVVLVEVRSRRGPPGVAAGSLTPAKLASIVRTARHWLPIWRARHWPGQDPPVRLDAVLVQEGQAEWLRDVRLPAELD</sequence>
<organism evidence="4 5">
    <name type="scientific">Bordetella genomosp. 5</name>
    <dbReference type="NCBI Taxonomy" id="1395608"/>
    <lineage>
        <taxon>Bacteria</taxon>
        <taxon>Pseudomonadati</taxon>
        <taxon>Pseudomonadota</taxon>
        <taxon>Betaproteobacteria</taxon>
        <taxon>Burkholderiales</taxon>
        <taxon>Alcaligenaceae</taxon>
        <taxon>Bordetella</taxon>
    </lineage>
</organism>
<dbReference type="InterPro" id="IPR003509">
    <property type="entry name" value="UPF0102_YraN-like"/>
</dbReference>
<dbReference type="InterPro" id="IPR011856">
    <property type="entry name" value="tRNA_endonuc-like_dom_sf"/>
</dbReference>
<evidence type="ECO:0000256" key="3">
    <source>
        <dbReference type="SAM" id="MobiDB-lite"/>
    </source>
</evidence>
<dbReference type="SUPFAM" id="SSF52980">
    <property type="entry name" value="Restriction endonuclease-like"/>
    <property type="match status" value="1"/>
</dbReference>
<dbReference type="InterPro" id="IPR011335">
    <property type="entry name" value="Restrct_endonuc-II-like"/>
</dbReference>
<evidence type="ECO:0000256" key="1">
    <source>
        <dbReference type="ARBA" id="ARBA00006738"/>
    </source>
</evidence>
<dbReference type="GO" id="GO:0003676">
    <property type="term" value="F:nucleic acid binding"/>
    <property type="evidence" value="ECO:0007669"/>
    <property type="project" value="InterPro"/>
</dbReference>
<evidence type="ECO:0000313" key="4">
    <source>
        <dbReference type="EMBL" id="OZI55403.1"/>
    </source>
</evidence>
<dbReference type="EMBL" id="NEVP01000001">
    <property type="protein sequence ID" value="OZI55403.1"/>
    <property type="molecule type" value="Genomic_DNA"/>
</dbReference>
<evidence type="ECO:0000256" key="2">
    <source>
        <dbReference type="HAMAP-Rule" id="MF_00048"/>
    </source>
</evidence>
<feature type="region of interest" description="Disordered" evidence="3">
    <location>
        <begin position="1"/>
        <end position="24"/>
    </location>
</feature>
<dbReference type="PANTHER" id="PTHR34039">
    <property type="entry name" value="UPF0102 PROTEIN YRAN"/>
    <property type="match status" value="1"/>
</dbReference>
<comment type="similarity">
    <text evidence="1 2">Belongs to the UPF0102 family.</text>
</comment>
<dbReference type="NCBIfam" id="NF009150">
    <property type="entry name" value="PRK12497.1-3"/>
    <property type="match status" value="1"/>
</dbReference>
<dbReference type="RefSeq" id="WP_170948366.1">
    <property type="nucleotide sequence ID" value="NZ_NEVP01000001.1"/>
</dbReference>
<dbReference type="Proteomes" id="UP000216913">
    <property type="component" value="Unassembled WGS sequence"/>
</dbReference>
<protein>
    <recommendedName>
        <fullName evidence="2">UPF0102 protein CAL25_03100</fullName>
    </recommendedName>
</protein>
<proteinExistence type="inferred from homology"/>